<sequence>MTYVVFGMYCREDKEGLFFIVNSRKKVDLWPRVVEHCHPDTTVICTDSAKSYVGVEKQFNEEAQHKKVNHSKGEYVQKTDKKNHINSIENQNRILKATILSRKSKKLITQYMALYYYRRTRLQNFDFGKQISLLIEDIRKVYPGPGLTGLTLKHLDDPTPSSTGIEHLMPKQRKRKSSTNKKSSKKSKPVKEVAPPVEGPMTPVEGQMLTIEEELAIINFGQDEWDSIEAFQ</sequence>
<dbReference type="PANTHER" id="PTHR47163:SF2">
    <property type="entry name" value="SI:DKEY-17M8.2"/>
    <property type="match status" value="1"/>
</dbReference>
<organism evidence="3 4">
    <name type="scientific">Oedothorax gibbosus</name>
    <dbReference type="NCBI Taxonomy" id="931172"/>
    <lineage>
        <taxon>Eukaryota</taxon>
        <taxon>Metazoa</taxon>
        <taxon>Ecdysozoa</taxon>
        <taxon>Arthropoda</taxon>
        <taxon>Chelicerata</taxon>
        <taxon>Arachnida</taxon>
        <taxon>Araneae</taxon>
        <taxon>Araneomorphae</taxon>
        <taxon>Entelegynae</taxon>
        <taxon>Araneoidea</taxon>
        <taxon>Linyphiidae</taxon>
        <taxon>Erigoninae</taxon>
        <taxon>Oedothorax</taxon>
    </lineage>
</organism>
<feature type="region of interest" description="Disordered" evidence="1">
    <location>
        <begin position="152"/>
        <end position="204"/>
    </location>
</feature>
<accession>A0AAV6VP77</accession>
<comment type="caution">
    <text evidence="3">The sequence shown here is derived from an EMBL/GenBank/DDBJ whole genome shotgun (WGS) entry which is preliminary data.</text>
</comment>
<feature type="compositionally biased region" description="Basic residues" evidence="1">
    <location>
        <begin position="170"/>
        <end position="188"/>
    </location>
</feature>
<evidence type="ECO:0000259" key="2">
    <source>
        <dbReference type="Pfam" id="PF12762"/>
    </source>
</evidence>
<dbReference type="InterPro" id="IPR024445">
    <property type="entry name" value="Tnp_ISXO2-like"/>
</dbReference>
<dbReference type="Pfam" id="PF12762">
    <property type="entry name" value="DDE_Tnp_IS1595"/>
    <property type="match status" value="1"/>
</dbReference>
<evidence type="ECO:0000256" key="1">
    <source>
        <dbReference type="SAM" id="MobiDB-lite"/>
    </source>
</evidence>
<dbReference type="PANTHER" id="PTHR47163">
    <property type="entry name" value="DDE_TNP_IS1595 DOMAIN-CONTAINING PROTEIN"/>
    <property type="match status" value="1"/>
</dbReference>
<evidence type="ECO:0000313" key="4">
    <source>
        <dbReference type="Proteomes" id="UP000827092"/>
    </source>
</evidence>
<keyword evidence="4" id="KW-1185">Reference proteome</keyword>
<dbReference type="InterPro" id="IPR053164">
    <property type="entry name" value="IS1016-like_transposase"/>
</dbReference>
<dbReference type="EMBL" id="JAFNEN010000054">
    <property type="protein sequence ID" value="KAG8197508.1"/>
    <property type="molecule type" value="Genomic_DNA"/>
</dbReference>
<evidence type="ECO:0000313" key="3">
    <source>
        <dbReference type="EMBL" id="KAG8197508.1"/>
    </source>
</evidence>
<dbReference type="Proteomes" id="UP000827092">
    <property type="component" value="Unassembled WGS sequence"/>
</dbReference>
<dbReference type="AlphaFoldDB" id="A0AAV6VP77"/>
<reference evidence="3 4" key="1">
    <citation type="journal article" date="2022" name="Nat. Ecol. Evol.">
        <title>A masculinizing supergene underlies an exaggerated male reproductive morph in a spider.</title>
        <authorList>
            <person name="Hendrickx F."/>
            <person name="De Corte Z."/>
            <person name="Sonet G."/>
            <person name="Van Belleghem S.M."/>
            <person name="Kostlbacher S."/>
            <person name="Vangestel C."/>
        </authorList>
    </citation>
    <scope>NUCLEOTIDE SEQUENCE [LARGE SCALE GENOMIC DNA]</scope>
    <source>
        <strain evidence="3">W744_W776</strain>
    </source>
</reference>
<gene>
    <name evidence="3" type="ORF">JTE90_007246</name>
</gene>
<protein>
    <recommendedName>
        <fullName evidence="2">ISXO2-like transposase domain-containing protein</fullName>
    </recommendedName>
</protein>
<feature type="domain" description="ISXO2-like transposase" evidence="2">
    <location>
        <begin position="4"/>
        <end position="118"/>
    </location>
</feature>
<name>A0AAV6VP77_9ARAC</name>
<proteinExistence type="predicted"/>